<evidence type="ECO:0000313" key="1">
    <source>
        <dbReference type="EMBL" id="QDV43806.1"/>
    </source>
</evidence>
<keyword evidence="2" id="KW-1185">Reference proteome</keyword>
<dbReference type="RefSeq" id="WP_145388148.1">
    <property type="nucleotide sequence ID" value="NZ_CP037423.1"/>
</dbReference>
<gene>
    <name evidence="1" type="ORF">Enr13x_36660</name>
</gene>
<dbReference type="EMBL" id="CP037423">
    <property type="protein sequence ID" value="QDV43806.1"/>
    <property type="molecule type" value="Genomic_DNA"/>
</dbReference>
<proteinExistence type="predicted"/>
<dbReference type="KEGG" id="snep:Enr13x_36660"/>
<organism evidence="1 2">
    <name type="scientific">Stieleria neptunia</name>
    <dbReference type="NCBI Taxonomy" id="2527979"/>
    <lineage>
        <taxon>Bacteria</taxon>
        <taxon>Pseudomonadati</taxon>
        <taxon>Planctomycetota</taxon>
        <taxon>Planctomycetia</taxon>
        <taxon>Pirellulales</taxon>
        <taxon>Pirellulaceae</taxon>
        <taxon>Stieleria</taxon>
    </lineage>
</organism>
<protein>
    <submittedName>
        <fullName evidence="1">Uncharacterized protein</fullName>
    </submittedName>
</protein>
<name>A0A518HSK9_9BACT</name>
<accession>A0A518HSK9</accession>
<dbReference type="Proteomes" id="UP000319004">
    <property type="component" value="Chromosome"/>
</dbReference>
<reference evidence="1 2" key="1">
    <citation type="submission" date="2019-03" db="EMBL/GenBank/DDBJ databases">
        <title>Deep-cultivation of Planctomycetes and their phenomic and genomic characterization uncovers novel biology.</title>
        <authorList>
            <person name="Wiegand S."/>
            <person name="Jogler M."/>
            <person name="Boedeker C."/>
            <person name="Pinto D."/>
            <person name="Vollmers J."/>
            <person name="Rivas-Marin E."/>
            <person name="Kohn T."/>
            <person name="Peeters S.H."/>
            <person name="Heuer A."/>
            <person name="Rast P."/>
            <person name="Oberbeckmann S."/>
            <person name="Bunk B."/>
            <person name="Jeske O."/>
            <person name="Meyerdierks A."/>
            <person name="Storesund J.E."/>
            <person name="Kallscheuer N."/>
            <person name="Luecker S."/>
            <person name="Lage O.M."/>
            <person name="Pohl T."/>
            <person name="Merkel B.J."/>
            <person name="Hornburger P."/>
            <person name="Mueller R.-W."/>
            <person name="Bruemmer F."/>
            <person name="Labrenz M."/>
            <person name="Spormann A.M."/>
            <person name="Op den Camp H."/>
            <person name="Overmann J."/>
            <person name="Amann R."/>
            <person name="Jetten M.S.M."/>
            <person name="Mascher T."/>
            <person name="Medema M.H."/>
            <person name="Devos D.P."/>
            <person name="Kaster A.-K."/>
            <person name="Ovreas L."/>
            <person name="Rohde M."/>
            <person name="Galperin M.Y."/>
            <person name="Jogler C."/>
        </authorList>
    </citation>
    <scope>NUCLEOTIDE SEQUENCE [LARGE SCALE GENOMIC DNA]</scope>
    <source>
        <strain evidence="1 2">Enr13</strain>
    </source>
</reference>
<dbReference type="AlphaFoldDB" id="A0A518HSK9"/>
<evidence type="ECO:0000313" key="2">
    <source>
        <dbReference type="Proteomes" id="UP000319004"/>
    </source>
</evidence>
<sequence length="145" mass="16451">MSNRLVHSRITADLEKQFSAQCRAEGTNKSQKIQQLIKASLDGVPESGSPEPAPLEEGMSQVLDSLDELKRGMRNLYNEQLKLEETQNSMRSDFQREVWAIFSLLFQNHQSLLPDQSKDIDVSEVAKLFWEAFEQAKGKAPNAEQ</sequence>